<comment type="caution">
    <text evidence="2">The sequence shown here is derived from an EMBL/GenBank/DDBJ whole genome shotgun (WGS) entry which is preliminary data.</text>
</comment>
<accession>A0A6A3I8Y6</accession>
<evidence type="ECO:0008006" key="6">
    <source>
        <dbReference type="Google" id="ProtNLM"/>
    </source>
</evidence>
<feature type="region of interest" description="Disordered" evidence="1">
    <location>
        <begin position="162"/>
        <end position="182"/>
    </location>
</feature>
<dbReference type="Gene3D" id="3.30.70.270">
    <property type="match status" value="1"/>
</dbReference>
<dbReference type="PANTHER" id="PTHR45643">
    <property type="entry name" value="REVERSE TRANSCRIPTASE"/>
    <property type="match status" value="1"/>
</dbReference>
<feature type="compositionally biased region" description="Polar residues" evidence="1">
    <location>
        <begin position="166"/>
        <end position="182"/>
    </location>
</feature>
<dbReference type="Proteomes" id="UP000434957">
    <property type="component" value="Unassembled WGS sequence"/>
</dbReference>
<dbReference type="InterPro" id="IPR043502">
    <property type="entry name" value="DNA/RNA_pol_sf"/>
</dbReference>
<proteinExistence type="predicted"/>
<sequence>MMTKDIGHKQLSRLSRSHALPHRDQPYHLAKTANEHQGASVATRVGRRLEDEVHAHGAPAIRPNQLPVSQKDLRKWLGLANYLPKYSANYAEMSRSLTNLLKKDAVWPWTSEAQHAFEAIKSSLQTVATAEPPEKVTTPSEGVTAPHPRYFHRIKVCLKPPRRLGQNRSGVTSRQSSLHSCV</sequence>
<dbReference type="InterPro" id="IPR043128">
    <property type="entry name" value="Rev_trsase/Diguanyl_cyclase"/>
</dbReference>
<evidence type="ECO:0000313" key="5">
    <source>
        <dbReference type="Proteomes" id="UP000434957"/>
    </source>
</evidence>
<dbReference type="AlphaFoldDB" id="A0A6A3I8Y6"/>
<name>A0A6A3I8Y6_9STRA</name>
<protein>
    <recommendedName>
        <fullName evidence="6">Reverse transcriptase/retrotransposon-derived protein RNase H-like domain-containing protein</fullName>
    </recommendedName>
</protein>
<gene>
    <name evidence="2" type="ORF">PR001_g24593</name>
    <name evidence="3" type="ORF">PR003_g25703</name>
</gene>
<evidence type="ECO:0000256" key="1">
    <source>
        <dbReference type="SAM" id="MobiDB-lite"/>
    </source>
</evidence>
<reference evidence="2 4" key="1">
    <citation type="submission" date="2018-09" db="EMBL/GenBank/DDBJ databases">
        <title>Genomic investigation of the strawberry pathogen Phytophthora fragariae indicates pathogenicity is determined by transcriptional variation in three key races.</title>
        <authorList>
            <person name="Adams T.M."/>
            <person name="Armitage A.D."/>
            <person name="Sobczyk M.K."/>
            <person name="Bates H.J."/>
            <person name="Dunwell J.M."/>
            <person name="Nellist C.F."/>
            <person name="Harrison R.J."/>
        </authorList>
    </citation>
    <scope>NUCLEOTIDE SEQUENCE [LARGE SCALE GENOMIC DNA]</scope>
    <source>
        <strain evidence="2 4">SCRP249</strain>
        <strain evidence="3 5">SCRP333</strain>
    </source>
</reference>
<keyword evidence="5" id="KW-1185">Reference proteome</keyword>
<dbReference type="Proteomes" id="UP000429607">
    <property type="component" value="Unassembled WGS sequence"/>
</dbReference>
<evidence type="ECO:0000313" key="4">
    <source>
        <dbReference type="Proteomes" id="UP000429607"/>
    </source>
</evidence>
<dbReference type="PANTHER" id="PTHR45643:SF1">
    <property type="entry name" value="CHROMO DOMAIN-CONTAINING PROTEIN"/>
    <property type="match status" value="1"/>
</dbReference>
<dbReference type="EMBL" id="QXFT01003144">
    <property type="protein sequence ID" value="KAE9288858.1"/>
    <property type="molecule type" value="Genomic_DNA"/>
</dbReference>
<evidence type="ECO:0000313" key="3">
    <source>
        <dbReference type="EMBL" id="KAE9288858.1"/>
    </source>
</evidence>
<dbReference type="EMBL" id="QXFV01003169">
    <property type="protein sequence ID" value="KAE8979296.1"/>
    <property type="molecule type" value="Genomic_DNA"/>
</dbReference>
<dbReference type="SUPFAM" id="SSF56672">
    <property type="entry name" value="DNA/RNA polymerases"/>
    <property type="match status" value="1"/>
</dbReference>
<evidence type="ECO:0000313" key="2">
    <source>
        <dbReference type="EMBL" id="KAE8979296.1"/>
    </source>
</evidence>
<feature type="region of interest" description="Disordered" evidence="1">
    <location>
        <begin position="1"/>
        <end position="21"/>
    </location>
</feature>
<organism evidence="2 4">
    <name type="scientific">Phytophthora rubi</name>
    <dbReference type="NCBI Taxonomy" id="129364"/>
    <lineage>
        <taxon>Eukaryota</taxon>
        <taxon>Sar</taxon>
        <taxon>Stramenopiles</taxon>
        <taxon>Oomycota</taxon>
        <taxon>Peronosporomycetes</taxon>
        <taxon>Peronosporales</taxon>
        <taxon>Peronosporaceae</taxon>
        <taxon>Phytophthora</taxon>
    </lineage>
</organism>